<dbReference type="GO" id="GO:0005730">
    <property type="term" value="C:nucleolus"/>
    <property type="evidence" value="ECO:0007669"/>
    <property type="project" value="TreeGrafter"/>
</dbReference>
<comment type="caution">
    <text evidence="1">The sequence shown here is derived from an EMBL/GenBank/DDBJ whole genome shotgun (WGS) entry which is preliminary data.</text>
</comment>
<dbReference type="GO" id="GO:0070476">
    <property type="term" value="P:rRNA (guanine-N7)-methylation"/>
    <property type="evidence" value="ECO:0007669"/>
    <property type="project" value="InterPro"/>
</dbReference>
<evidence type="ECO:0000313" key="2">
    <source>
        <dbReference type="Proteomes" id="UP000317650"/>
    </source>
</evidence>
<dbReference type="InterPro" id="IPR039769">
    <property type="entry name" value="Bud23-like"/>
</dbReference>
<dbReference type="InterPro" id="IPR029063">
    <property type="entry name" value="SAM-dependent_MTases_sf"/>
</dbReference>
<proteinExistence type="predicted"/>
<dbReference type="PANTHER" id="PTHR12734">
    <property type="entry name" value="METHYLTRANSFERASE-RELATED"/>
    <property type="match status" value="1"/>
</dbReference>
<dbReference type="Proteomes" id="UP000317650">
    <property type="component" value="Chromosome 6"/>
</dbReference>
<organism evidence="1 2">
    <name type="scientific">Musa balbisiana</name>
    <name type="common">Banana</name>
    <dbReference type="NCBI Taxonomy" id="52838"/>
    <lineage>
        <taxon>Eukaryota</taxon>
        <taxon>Viridiplantae</taxon>
        <taxon>Streptophyta</taxon>
        <taxon>Embryophyta</taxon>
        <taxon>Tracheophyta</taxon>
        <taxon>Spermatophyta</taxon>
        <taxon>Magnoliopsida</taxon>
        <taxon>Liliopsida</taxon>
        <taxon>Zingiberales</taxon>
        <taxon>Musaceae</taxon>
        <taxon>Musa</taxon>
    </lineage>
</organism>
<accession>A0A4S8IS30</accession>
<dbReference type="Gene3D" id="3.40.50.150">
    <property type="entry name" value="Vaccinia Virus protein VP39"/>
    <property type="match status" value="1"/>
</dbReference>
<protein>
    <submittedName>
        <fullName evidence="1">Uncharacterized protein</fullName>
    </submittedName>
</protein>
<gene>
    <name evidence="1" type="ORF">C4D60_Mb06t31670</name>
</gene>
<sequence>MLRPEVQAPPDLFYNEAEARKYTTSSRIIEIQAKISERAVELLALPNDGVVDLGSVVKLYLKMDTIGLAMIFLSLC</sequence>
<dbReference type="AlphaFoldDB" id="A0A4S8IS30"/>
<keyword evidence="2" id="KW-1185">Reference proteome</keyword>
<name>A0A4S8IS30_MUSBA</name>
<dbReference type="STRING" id="52838.A0A4S8IS30"/>
<reference evidence="1 2" key="1">
    <citation type="journal article" date="2019" name="Nat. Plants">
        <title>Genome sequencing of Musa balbisiana reveals subgenome evolution and function divergence in polyploid bananas.</title>
        <authorList>
            <person name="Yao X."/>
        </authorList>
    </citation>
    <scope>NUCLEOTIDE SEQUENCE [LARGE SCALE GENOMIC DNA]</scope>
    <source>
        <strain evidence="2">cv. DH-PKW</strain>
        <tissue evidence="1">Leaves</tissue>
    </source>
</reference>
<dbReference type="PANTHER" id="PTHR12734:SF0">
    <property type="entry name" value="18S RRNA (GUANINE-N(7))-METHYLTRANSFERASE-RELATED"/>
    <property type="match status" value="1"/>
</dbReference>
<evidence type="ECO:0000313" key="1">
    <source>
        <dbReference type="EMBL" id="THU51498.1"/>
    </source>
</evidence>
<dbReference type="GO" id="GO:0016435">
    <property type="term" value="F:rRNA (guanine) methyltransferase activity"/>
    <property type="evidence" value="ECO:0007669"/>
    <property type="project" value="InterPro"/>
</dbReference>
<dbReference type="EMBL" id="PYDT01000009">
    <property type="protein sequence ID" value="THU51498.1"/>
    <property type="molecule type" value="Genomic_DNA"/>
</dbReference>